<evidence type="ECO:0000313" key="2">
    <source>
        <dbReference type="EMBL" id="KAL2717068.1"/>
    </source>
</evidence>
<reference evidence="2 3" key="1">
    <citation type="journal article" date="2024" name="Ann. Entomol. Soc. Am.">
        <title>Genomic analyses of the southern and eastern yellowjacket wasps (Hymenoptera: Vespidae) reveal evolutionary signatures of social life.</title>
        <authorList>
            <person name="Catto M.A."/>
            <person name="Caine P.B."/>
            <person name="Orr S.E."/>
            <person name="Hunt B.G."/>
            <person name="Goodisman M.A.D."/>
        </authorList>
    </citation>
    <scope>NUCLEOTIDE SEQUENCE [LARGE SCALE GENOMIC DNA]</scope>
    <source>
        <strain evidence="2">233</strain>
        <tissue evidence="2">Head and thorax</tissue>
    </source>
</reference>
<protein>
    <submittedName>
        <fullName evidence="2">Uncharacterized protein</fullName>
    </submittedName>
</protein>
<accession>A0ABD2A8W4</accession>
<feature type="region of interest" description="Disordered" evidence="1">
    <location>
        <begin position="28"/>
        <end position="47"/>
    </location>
</feature>
<organism evidence="2 3">
    <name type="scientific">Vespula squamosa</name>
    <name type="common">Southern yellow jacket</name>
    <name type="synonym">Wasp</name>
    <dbReference type="NCBI Taxonomy" id="30214"/>
    <lineage>
        <taxon>Eukaryota</taxon>
        <taxon>Metazoa</taxon>
        <taxon>Ecdysozoa</taxon>
        <taxon>Arthropoda</taxon>
        <taxon>Hexapoda</taxon>
        <taxon>Insecta</taxon>
        <taxon>Pterygota</taxon>
        <taxon>Neoptera</taxon>
        <taxon>Endopterygota</taxon>
        <taxon>Hymenoptera</taxon>
        <taxon>Apocrita</taxon>
        <taxon>Aculeata</taxon>
        <taxon>Vespoidea</taxon>
        <taxon>Vespidae</taxon>
        <taxon>Vespinae</taxon>
        <taxon>Vespula</taxon>
    </lineage>
</organism>
<dbReference type="Proteomes" id="UP001607302">
    <property type="component" value="Unassembled WGS sequence"/>
</dbReference>
<comment type="caution">
    <text evidence="2">The sequence shown here is derived from an EMBL/GenBank/DDBJ whole genome shotgun (WGS) entry which is preliminary data.</text>
</comment>
<feature type="compositionally biased region" description="Acidic residues" evidence="1">
    <location>
        <begin position="33"/>
        <end position="46"/>
    </location>
</feature>
<dbReference type="EMBL" id="JAUDFV010000153">
    <property type="protein sequence ID" value="KAL2717068.1"/>
    <property type="molecule type" value="Genomic_DNA"/>
</dbReference>
<keyword evidence="3" id="KW-1185">Reference proteome</keyword>
<evidence type="ECO:0000313" key="3">
    <source>
        <dbReference type="Proteomes" id="UP001607302"/>
    </source>
</evidence>
<evidence type="ECO:0000256" key="1">
    <source>
        <dbReference type="SAM" id="MobiDB-lite"/>
    </source>
</evidence>
<proteinExistence type="predicted"/>
<dbReference type="AlphaFoldDB" id="A0ABD2A8W4"/>
<sequence>MAPLVSHESVTKSANVAANDSLVALSRSHVNVDGDDDDDDNDDDDDVRCQAVGTTEERYLGESYDSFARDFIYSLLTLANMHGAVSCDMIGTCNAVRTAGSS</sequence>
<name>A0ABD2A8W4_VESSQ</name>
<gene>
    <name evidence="2" type="ORF">V1478_012768</name>
</gene>